<comment type="similarity">
    <text evidence="8">Belongs to the RuBisCO small chain family.</text>
</comment>
<feature type="chain" id="PRO_5002798807" description="Ribulose bisphosphate carboxylase small subunit, chloroplastic" evidence="10">
    <location>
        <begin position="19"/>
        <end position="235"/>
    </location>
</feature>
<feature type="domain" description="Ribulose bisphosphate carboxylase small subunit" evidence="11">
    <location>
        <begin position="71"/>
        <end position="179"/>
    </location>
</feature>
<organism evidence="12">
    <name type="scientific">Amorphochlora amoebiformis</name>
    <dbReference type="NCBI Taxonomy" id="1561963"/>
    <lineage>
        <taxon>Eukaryota</taxon>
        <taxon>Sar</taxon>
        <taxon>Rhizaria</taxon>
        <taxon>Cercozoa</taxon>
        <taxon>Chlorarachniophyceae</taxon>
        <taxon>Amorphochlora</taxon>
    </lineage>
</organism>
<reference evidence="12" key="1">
    <citation type="journal article" date="2008" name="J. Phycol.">
        <title>TRANSIENT TRANSFORMATION OF A CHLORARACHNIOPHYTE ALGA, LOTHARELLA AMOEBIFORMIS (CHLORARACHNIOPHYCEAE), WITH uidA AND egfp REPORTER GENES.</title>
        <authorList>
            <person name="Hirakawa Y."/>
            <person name="Kofuji R."/>
            <person name="Ishida K."/>
        </authorList>
    </citation>
    <scope>NUCLEOTIDE SEQUENCE</scope>
</reference>
<evidence type="ECO:0000256" key="5">
    <source>
        <dbReference type="ARBA" id="ARBA00023238"/>
    </source>
</evidence>
<evidence type="ECO:0000256" key="1">
    <source>
        <dbReference type="ARBA" id="ARBA00022528"/>
    </source>
</evidence>
<dbReference type="BRENDA" id="4.1.1.39">
    <property type="organism ID" value="12796"/>
</dbReference>
<dbReference type="SMART" id="SM00961">
    <property type="entry name" value="RuBisCO_small"/>
    <property type="match status" value="1"/>
</dbReference>
<sequence>MKLALSASIVVNVALCTALVCLVTFGSSNVGAPVAGRTMQFSRTVTPAPTFRSAVAQAYCEEVVDPTANKRYETMSYMPDFSERDQEAQINYMIQNGLIPCVEFDKNGDMFRENSKMPGYYDGRYWTMWKLPMFGATDARSVMAEVKECQKYNPSSYIRILGFDNIKQVQCMGFLVAKPGGASLGSGASFSAASAPRPSSSFGAGSSSFGAPSSSFGGGSSSGGFTPGKWTRPVE</sequence>
<dbReference type="PANTHER" id="PTHR31262">
    <property type="entry name" value="RIBULOSE BISPHOSPHATE CARBOXYLASE SMALL CHAIN 1, CHLOROPLASTIC"/>
    <property type="match status" value="1"/>
</dbReference>
<evidence type="ECO:0000256" key="2">
    <source>
        <dbReference type="ARBA" id="ARBA00022531"/>
    </source>
</evidence>
<evidence type="ECO:0000256" key="6">
    <source>
        <dbReference type="ARBA" id="ARBA00023300"/>
    </source>
</evidence>
<dbReference type="Pfam" id="PF00101">
    <property type="entry name" value="RuBisCO_small"/>
    <property type="match status" value="1"/>
</dbReference>
<proteinExistence type="evidence at transcript level"/>
<dbReference type="Gene3D" id="3.30.190.10">
    <property type="entry name" value="Ribulose bisphosphate carboxylase, small subunit"/>
    <property type="match status" value="1"/>
</dbReference>
<dbReference type="PRINTS" id="PR00152">
    <property type="entry name" value="RUBISCOSMALL"/>
</dbReference>
<evidence type="ECO:0000256" key="9">
    <source>
        <dbReference type="SAM" id="MobiDB-lite"/>
    </source>
</evidence>
<comment type="miscellaneous">
    <text evidence="8">The basic functional RuBisCO is composed of a large chain homodimer in a 'head-to-tail' conformation. In form I RuBisCO this homodimer is arranged in a barrel-like tetramer with the small subunits forming a tetrameric 'cap' on each end of the 'barrel'.</text>
</comment>
<keyword evidence="3 8" id="KW-0113">Calvin cycle</keyword>
<comment type="function">
    <text evidence="8">RuBisCO catalyzes two reactions: the carboxylation of D-ribulose 1,5-bisphosphate, the primary event in carbon dioxide fixation, as well as the oxidative fragmentation of the pentose substrate. Both reactions occur simultaneously and in competition at the same active site. Although the small subunit is not catalytic it is essential for maximal activity.</text>
</comment>
<dbReference type="GO" id="GO:0016984">
    <property type="term" value="F:ribulose-bisphosphate carboxylase activity"/>
    <property type="evidence" value="ECO:0007669"/>
    <property type="project" value="UniProtKB-UniRule"/>
</dbReference>
<keyword evidence="1 8" id="KW-0150">Chloroplast</keyword>
<feature type="signal peptide" evidence="10">
    <location>
        <begin position="1"/>
        <end position="18"/>
    </location>
</feature>
<comment type="subcellular location">
    <subcellularLocation>
        <location evidence="8">Plastid</location>
        <location evidence="8">Chloroplast</location>
    </subcellularLocation>
</comment>
<comment type="subunit">
    <text evidence="7 8">Heterohexadecamer of 8 large and 8 small subunits.</text>
</comment>
<evidence type="ECO:0000256" key="7">
    <source>
        <dbReference type="ARBA" id="ARBA00038826"/>
    </source>
</evidence>
<dbReference type="InterPro" id="IPR000894">
    <property type="entry name" value="RuBisCO_ssu_dom"/>
</dbReference>
<dbReference type="PANTHER" id="PTHR31262:SF23">
    <property type="entry name" value="RIBULOSE BISPHOSPHATE CARBOXYLASE SMALL SUBUNIT"/>
    <property type="match status" value="1"/>
</dbReference>
<feature type="compositionally biased region" description="Low complexity" evidence="9">
    <location>
        <begin position="191"/>
        <end position="215"/>
    </location>
</feature>
<dbReference type="InterPro" id="IPR036385">
    <property type="entry name" value="RuBisCO_ssu_sf"/>
</dbReference>
<keyword evidence="6 8" id="KW-0120">Carbon dioxide fixation</keyword>
<protein>
    <recommendedName>
        <fullName evidence="8">Ribulose bisphosphate carboxylase small subunit, chloroplastic</fullName>
        <shortName evidence="8">RuBisCO small subunit</shortName>
    </recommendedName>
</protein>
<feature type="region of interest" description="Disordered" evidence="9">
    <location>
        <begin position="191"/>
        <end position="235"/>
    </location>
</feature>
<evidence type="ECO:0000256" key="10">
    <source>
        <dbReference type="SAM" id="SignalP"/>
    </source>
</evidence>
<keyword evidence="2 8" id="KW-0602">Photosynthesis</keyword>
<name>B3TFG8_9EUKA</name>
<dbReference type="SUPFAM" id="SSF55239">
    <property type="entry name" value="RuBisCO, small subunit"/>
    <property type="match status" value="1"/>
</dbReference>
<dbReference type="CDD" id="cd03527">
    <property type="entry name" value="RuBisCO_small"/>
    <property type="match status" value="1"/>
</dbReference>
<dbReference type="FunFam" id="3.30.190.10:FF:000001">
    <property type="entry name" value="Ribulose bisphosphate carboxylase small chain, chloroplastic"/>
    <property type="match status" value="1"/>
</dbReference>
<evidence type="ECO:0000256" key="4">
    <source>
        <dbReference type="ARBA" id="ARBA00022640"/>
    </source>
</evidence>
<keyword evidence="5 8" id="KW-0601">Photorespiration</keyword>
<dbReference type="InterPro" id="IPR024681">
    <property type="entry name" value="RuBisCO_ssu"/>
</dbReference>
<evidence type="ECO:0000313" key="12">
    <source>
        <dbReference type="EMBL" id="ABW97363.1"/>
    </source>
</evidence>
<keyword evidence="10" id="KW-0732">Signal</keyword>
<dbReference type="HAMAP" id="MF_00859">
    <property type="entry name" value="RuBisCO_S_bact"/>
    <property type="match status" value="1"/>
</dbReference>
<dbReference type="EMBL" id="EU137052">
    <property type="protein sequence ID" value="ABW97363.1"/>
    <property type="molecule type" value="mRNA"/>
</dbReference>
<dbReference type="GO" id="GO:0019253">
    <property type="term" value="P:reductive pentose-phosphate cycle"/>
    <property type="evidence" value="ECO:0007669"/>
    <property type="project" value="UniProtKB-UniRule"/>
</dbReference>
<dbReference type="AlphaFoldDB" id="B3TFG8"/>
<accession>B3TFG8</accession>
<evidence type="ECO:0000256" key="8">
    <source>
        <dbReference type="HAMAP-Rule" id="MF_00860"/>
    </source>
</evidence>
<gene>
    <name evidence="8" type="primary">RBCS</name>
</gene>
<feature type="compositionally biased region" description="Gly residues" evidence="9">
    <location>
        <begin position="216"/>
        <end position="226"/>
    </location>
</feature>
<dbReference type="GO" id="GO:0009507">
    <property type="term" value="C:chloroplast"/>
    <property type="evidence" value="ECO:0007669"/>
    <property type="project" value="UniProtKB-SubCell"/>
</dbReference>
<evidence type="ECO:0000259" key="11">
    <source>
        <dbReference type="SMART" id="SM00961"/>
    </source>
</evidence>
<evidence type="ECO:0000256" key="3">
    <source>
        <dbReference type="ARBA" id="ARBA00022567"/>
    </source>
</evidence>
<keyword evidence="4 8" id="KW-0934">Plastid</keyword>